<evidence type="ECO:0000259" key="2">
    <source>
        <dbReference type="SMART" id="SM00849"/>
    </source>
</evidence>
<sequence>MGTLPVIDAPDWYETVRMGDGITLIHEPWIKPFFRCNIWHVRGRDRDLLFDTGLGHFSLRRHVPLVTERKLTCVASHTHFDHIGCHHEFPDRCVHRAEAEILADPRNEWTVADRYATDEMFDGMPQGWDTARYKILPAPAGRLLEQGDVVDLGDRAFEVIHTPGHSPGGIALYEKKTGILLSGDIIYDGPLIDDVYHSLVDDYVETLLGMRDLDASVVHGGHFPSFGKVRYRQLIDEYLAQKRQAGCHLLQAR</sequence>
<gene>
    <name evidence="3" type="ORF">D3227_16710</name>
</gene>
<dbReference type="PANTHER" id="PTHR42951">
    <property type="entry name" value="METALLO-BETA-LACTAMASE DOMAIN-CONTAINING"/>
    <property type="match status" value="1"/>
</dbReference>
<evidence type="ECO:0000256" key="1">
    <source>
        <dbReference type="ARBA" id="ARBA00005250"/>
    </source>
</evidence>
<proteinExistence type="inferred from homology"/>
<organism evidence="3 4">
    <name type="scientific">Mesorhizobium waimense</name>
    <dbReference type="NCBI Taxonomy" id="1300307"/>
    <lineage>
        <taxon>Bacteria</taxon>
        <taxon>Pseudomonadati</taxon>
        <taxon>Pseudomonadota</taxon>
        <taxon>Alphaproteobacteria</taxon>
        <taxon>Hyphomicrobiales</taxon>
        <taxon>Phyllobacteriaceae</taxon>
        <taxon>Mesorhizobium</taxon>
    </lineage>
</organism>
<dbReference type="InterPro" id="IPR001279">
    <property type="entry name" value="Metallo-B-lactamas"/>
</dbReference>
<dbReference type="GO" id="GO:0017001">
    <property type="term" value="P:antibiotic catabolic process"/>
    <property type="evidence" value="ECO:0007669"/>
    <property type="project" value="UniProtKB-ARBA"/>
</dbReference>
<dbReference type="SMART" id="SM00849">
    <property type="entry name" value="Lactamase_B"/>
    <property type="match status" value="1"/>
</dbReference>
<name>A0A3A5KRF2_9HYPH</name>
<dbReference type="AlphaFoldDB" id="A0A3A5KRF2"/>
<evidence type="ECO:0000313" key="3">
    <source>
        <dbReference type="EMBL" id="RJT38613.1"/>
    </source>
</evidence>
<keyword evidence="3" id="KW-0378">Hydrolase</keyword>
<dbReference type="EMBL" id="QZWZ01000012">
    <property type="protein sequence ID" value="RJT38613.1"/>
    <property type="molecule type" value="Genomic_DNA"/>
</dbReference>
<dbReference type="Gene3D" id="3.60.15.10">
    <property type="entry name" value="Ribonuclease Z/Hydroxyacylglutathione hydrolase-like"/>
    <property type="match status" value="1"/>
</dbReference>
<accession>A0A3A5KRF2</accession>
<comment type="similarity">
    <text evidence="1">Belongs to the metallo-beta-lactamase superfamily. Class-B beta-lactamase family.</text>
</comment>
<dbReference type="CDD" id="cd07712">
    <property type="entry name" value="MBLAC2-like_MBL-fold"/>
    <property type="match status" value="1"/>
</dbReference>
<dbReference type="InterPro" id="IPR050855">
    <property type="entry name" value="NDM-1-like"/>
</dbReference>
<dbReference type="Pfam" id="PF00753">
    <property type="entry name" value="Lactamase_B"/>
    <property type="match status" value="1"/>
</dbReference>
<reference evidence="3 4" key="1">
    <citation type="submission" date="2018-09" db="EMBL/GenBank/DDBJ databases">
        <title>Mesorhizobium carmichaelinearum sp. nov. isolated from Carmichaelinea spp. root nodules in New Zealand.</title>
        <authorList>
            <person name="De Meyer S.E."/>
        </authorList>
    </citation>
    <scope>NUCLEOTIDE SEQUENCE [LARGE SCALE GENOMIC DNA]</scope>
    <source>
        <strain evidence="3 4">ICMP19557</strain>
    </source>
</reference>
<comment type="caution">
    <text evidence="3">The sequence shown here is derived from an EMBL/GenBank/DDBJ whole genome shotgun (WGS) entry which is preliminary data.</text>
</comment>
<dbReference type="Proteomes" id="UP000272706">
    <property type="component" value="Unassembled WGS sequence"/>
</dbReference>
<dbReference type="RefSeq" id="WP_120015345.1">
    <property type="nucleotide sequence ID" value="NZ_QZWZ01000012.1"/>
</dbReference>
<feature type="domain" description="Metallo-beta-lactamase" evidence="2">
    <location>
        <begin position="35"/>
        <end position="222"/>
    </location>
</feature>
<dbReference type="InterPro" id="IPR036866">
    <property type="entry name" value="RibonucZ/Hydroxyglut_hydro"/>
</dbReference>
<protein>
    <submittedName>
        <fullName evidence="3">MBL fold metallo-hydrolase</fullName>
    </submittedName>
</protein>
<dbReference type="PANTHER" id="PTHR42951:SF4">
    <property type="entry name" value="ACYL-COENZYME A THIOESTERASE MBLAC2"/>
    <property type="match status" value="1"/>
</dbReference>
<dbReference type="GO" id="GO:0016787">
    <property type="term" value="F:hydrolase activity"/>
    <property type="evidence" value="ECO:0007669"/>
    <property type="project" value="UniProtKB-KW"/>
</dbReference>
<keyword evidence="4" id="KW-1185">Reference proteome</keyword>
<dbReference type="OrthoDB" id="9802991at2"/>
<dbReference type="SUPFAM" id="SSF56281">
    <property type="entry name" value="Metallo-hydrolase/oxidoreductase"/>
    <property type="match status" value="1"/>
</dbReference>
<evidence type="ECO:0000313" key="4">
    <source>
        <dbReference type="Proteomes" id="UP000272706"/>
    </source>
</evidence>